<keyword evidence="2" id="KW-1185">Reference proteome</keyword>
<gene>
    <name evidence="1" type="ORF">O4U47_06590</name>
</gene>
<sequence length="62" mass="7184">MPPRLTHHLLDRLRQRNIGEADVLAVLARPINEVHDPVNRSYKLFGWTVDGRKIRVAVRDDS</sequence>
<dbReference type="Pfam" id="PF14076">
    <property type="entry name" value="DUF4258"/>
    <property type="match status" value="1"/>
</dbReference>
<organism evidence="1 2">
    <name type="scientific">Nocardiopsis suaedae</name>
    <dbReference type="NCBI Taxonomy" id="3018444"/>
    <lineage>
        <taxon>Bacteria</taxon>
        <taxon>Bacillati</taxon>
        <taxon>Actinomycetota</taxon>
        <taxon>Actinomycetes</taxon>
        <taxon>Streptosporangiales</taxon>
        <taxon>Nocardiopsidaceae</taxon>
        <taxon>Nocardiopsis</taxon>
    </lineage>
</organism>
<name>A0ABT4THJ7_9ACTN</name>
<comment type="caution">
    <text evidence="1">The sequence shown here is derived from an EMBL/GenBank/DDBJ whole genome shotgun (WGS) entry which is preliminary data.</text>
</comment>
<dbReference type="RefSeq" id="WP_270676699.1">
    <property type="nucleotide sequence ID" value="NZ_JAQFWP010000008.1"/>
</dbReference>
<evidence type="ECO:0000313" key="2">
    <source>
        <dbReference type="Proteomes" id="UP001165685"/>
    </source>
</evidence>
<proteinExistence type="predicted"/>
<protein>
    <submittedName>
        <fullName evidence="1">DUF4258 domain-containing protein</fullName>
    </submittedName>
</protein>
<dbReference type="InterPro" id="IPR025354">
    <property type="entry name" value="DUF4258"/>
</dbReference>
<evidence type="ECO:0000313" key="1">
    <source>
        <dbReference type="EMBL" id="MDA2804174.1"/>
    </source>
</evidence>
<reference evidence="1" key="1">
    <citation type="submission" date="2023-01" db="EMBL/GenBank/DDBJ databases">
        <title>Draft genome sequence of Nocardiopsis sp. LSu2-4 isolated from halophytes.</title>
        <authorList>
            <person name="Duangmal K."/>
            <person name="Chantavorakit T."/>
        </authorList>
    </citation>
    <scope>NUCLEOTIDE SEQUENCE</scope>
    <source>
        <strain evidence="1">LSu2-4</strain>
    </source>
</reference>
<dbReference type="Proteomes" id="UP001165685">
    <property type="component" value="Unassembled WGS sequence"/>
</dbReference>
<dbReference type="EMBL" id="JAQFWP010000008">
    <property type="protein sequence ID" value="MDA2804174.1"/>
    <property type="molecule type" value="Genomic_DNA"/>
</dbReference>
<accession>A0ABT4THJ7</accession>